<accession>A0A7R9GBX6</accession>
<dbReference type="AlphaFoldDB" id="A0A7R9GBX6"/>
<feature type="transmembrane region" description="Helical" evidence="1">
    <location>
        <begin position="26"/>
        <end position="44"/>
    </location>
</feature>
<evidence type="ECO:0000313" key="3">
    <source>
        <dbReference type="Proteomes" id="UP000678499"/>
    </source>
</evidence>
<proteinExistence type="predicted"/>
<keyword evidence="1" id="KW-0812">Transmembrane</keyword>
<dbReference type="Proteomes" id="UP000678499">
    <property type="component" value="Unassembled WGS sequence"/>
</dbReference>
<evidence type="ECO:0008006" key="4">
    <source>
        <dbReference type="Google" id="ProtNLM"/>
    </source>
</evidence>
<evidence type="ECO:0000313" key="2">
    <source>
        <dbReference type="EMBL" id="CAD7275275.1"/>
    </source>
</evidence>
<organism evidence="2">
    <name type="scientific">Notodromas monacha</name>
    <dbReference type="NCBI Taxonomy" id="399045"/>
    <lineage>
        <taxon>Eukaryota</taxon>
        <taxon>Metazoa</taxon>
        <taxon>Ecdysozoa</taxon>
        <taxon>Arthropoda</taxon>
        <taxon>Crustacea</taxon>
        <taxon>Oligostraca</taxon>
        <taxon>Ostracoda</taxon>
        <taxon>Podocopa</taxon>
        <taxon>Podocopida</taxon>
        <taxon>Cypridocopina</taxon>
        <taxon>Cypridoidea</taxon>
        <taxon>Cyprididae</taxon>
        <taxon>Notodromas</taxon>
    </lineage>
</organism>
<dbReference type="Pfam" id="PF06966">
    <property type="entry name" value="DUF1295"/>
    <property type="match status" value="1"/>
</dbReference>
<dbReference type="EMBL" id="CAJPEX010000386">
    <property type="protein sequence ID" value="CAG0915427.1"/>
    <property type="molecule type" value="Genomic_DNA"/>
</dbReference>
<dbReference type="PANTHER" id="PTHR32251">
    <property type="entry name" value="3-OXO-5-ALPHA-STEROID 4-DEHYDROGENASE"/>
    <property type="match status" value="1"/>
</dbReference>
<dbReference type="InterPro" id="IPR010721">
    <property type="entry name" value="UstE-like"/>
</dbReference>
<dbReference type="PANTHER" id="PTHR32251:SF17">
    <property type="entry name" value="STEROID 5-ALPHA REDUCTASE C-TERMINAL DOMAIN-CONTAINING PROTEIN"/>
    <property type="match status" value="1"/>
</dbReference>
<dbReference type="PROSITE" id="PS50244">
    <property type="entry name" value="S5A_REDUCTASE"/>
    <property type="match status" value="1"/>
</dbReference>
<dbReference type="OrthoDB" id="67965at2759"/>
<keyword evidence="3" id="KW-1185">Reference proteome</keyword>
<dbReference type="Gene3D" id="1.20.120.1630">
    <property type="match status" value="1"/>
</dbReference>
<keyword evidence="1" id="KW-1133">Transmembrane helix</keyword>
<feature type="transmembrane region" description="Helical" evidence="1">
    <location>
        <begin position="155"/>
        <end position="177"/>
    </location>
</feature>
<sequence length="206" mass="23644">MAAPSQNAFRLVLKIMDSYKENPLKNLFYIDFGIQGLMWIHSAWNRTEKFYDLTGVWVIVTLLPSIMVNLADTTHPARINNLDYAGWCLWLVGFALEATADFQKSQFRKNPANQGKFVNTGLWSISRHPNYLGEIIMWFALYLPAFNATNGWTRWLLVLCPAFDAFLLTSVSGIPLLEKHGMKKWGSEPGYQQYLKATSVLIPYLW</sequence>
<protein>
    <recommendedName>
        <fullName evidence="4">Steroid 5-alpha reductase C-terminal domain-containing protein</fullName>
    </recommendedName>
</protein>
<dbReference type="GO" id="GO:0016020">
    <property type="term" value="C:membrane"/>
    <property type="evidence" value="ECO:0007669"/>
    <property type="project" value="TreeGrafter"/>
</dbReference>
<name>A0A7R9GBX6_9CRUS</name>
<gene>
    <name evidence="2" type="ORF">NMOB1V02_LOCUS3074</name>
</gene>
<evidence type="ECO:0000256" key="1">
    <source>
        <dbReference type="SAM" id="Phobius"/>
    </source>
</evidence>
<dbReference type="EMBL" id="OA882423">
    <property type="protein sequence ID" value="CAD7275275.1"/>
    <property type="molecule type" value="Genomic_DNA"/>
</dbReference>
<feature type="transmembrane region" description="Helical" evidence="1">
    <location>
        <begin position="50"/>
        <end position="71"/>
    </location>
</feature>
<reference evidence="2" key="1">
    <citation type="submission" date="2020-11" db="EMBL/GenBank/DDBJ databases">
        <authorList>
            <person name="Tran Van P."/>
        </authorList>
    </citation>
    <scope>NUCLEOTIDE SEQUENCE</scope>
</reference>
<keyword evidence="1" id="KW-0472">Membrane</keyword>